<dbReference type="AlphaFoldDB" id="A0AAN0SA69"/>
<evidence type="ECO:0000313" key="4">
    <source>
        <dbReference type="Proteomes" id="UP000030081"/>
    </source>
</evidence>
<dbReference type="GO" id="GO:0005524">
    <property type="term" value="F:ATP binding"/>
    <property type="evidence" value="ECO:0007669"/>
    <property type="project" value="UniProtKB-KW"/>
</dbReference>
<dbReference type="Gene3D" id="3.90.640.10">
    <property type="entry name" value="Actin, Chain A, domain 4"/>
    <property type="match status" value="1"/>
</dbReference>
<dbReference type="GO" id="GO:0140662">
    <property type="term" value="F:ATP-dependent protein folding chaperone"/>
    <property type="evidence" value="ECO:0007669"/>
    <property type="project" value="InterPro"/>
</dbReference>
<name>A0AAN0SA69_9VIBR</name>
<dbReference type="PANTHER" id="PTHR19375">
    <property type="entry name" value="HEAT SHOCK PROTEIN 70KDA"/>
    <property type="match status" value="1"/>
</dbReference>
<dbReference type="Pfam" id="PF00012">
    <property type="entry name" value="HSP70"/>
    <property type="match status" value="1"/>
</dbReference>
<dbReference type="CDD" id="cd10170">
    <property type="entry name" value="ASKHA_NBD_HSP70"/>
    <property type="match status" value="1"/>
</dbReference>
<gene>
    <name evidence="3" type="ORF">IX92_05245</name>
</gene>
<keyword evidence="2" id="KW-0067">ATP-binding</keyword>
<dbReference type="PRINTS" id="PR00301">
    <property type="entry name" value="HEATSHOCK70"/>
</dbReference>
<dbReference type="InterPro" id="IPR013126">
    <property type="entry name" value="Hsp_70_fam"/>
</dbReference>
<dbReference type="RefSeq" id="WP_043007561.1">
    <property type="nucleotide sequence ID" value="NZ_CP009617.1"/>
</dbReference>
<dbReference type="InterPro" id="IPR043129">
    <property type="entry name" value="ATPase_NBD"/>
</dbReference>
<proteinExistence type="predicted"/>
<keyword evidence="4" id="KW-1185">Reference proteome</keyword>
<dbReference type="Gene3D" id="3.30.420.40">
    <property type="match status" value="2"/>
</dbReference>
<evidence type="ECO:0000256" key="1">
    <source>
        <dbReference type="ARBA" id="ARBA00022741"/>
    </source>
</evidence>
<dbReference type="EMBL" id="CP009617">
    <property type="protein sequence ID" value="AIW18482.1"/>
    <property type="molecule type" value="Genomic_DNA"/>
</dbReference>
<dbReference type="KEGG" id="vcy:IX92_05245"/>
<organism evidence="3 4">
    <name type="scientific">Vibrio coralliilyticus</name>
    <dbReference type="NCBI Taxonomy" id="190893"/>
    <lineage>
        <taxon>Bacteria</taxon>
        <taxon>Pseudomonadati</taxon>
        <taxon>Pseudomonadota</taxon>
        <taxon>Gammaproteobacteria</taxon>
        <taxon>Vibrionales</taxon>
        <taxon>Vibrionaceae</taxon>
        <taxon>Vibrio</taxon>
    </lineage>
</organism>
<dbReference type="Proteomes" id="UP000030081">
    <property type="component" value="Chromosome 1"/>
</dbReference>
<dbReference type="InterPro" id="IPR021030">
    <property type="entry name" value="DUF3731"/>
</dbReference>
<evidence type="ECO:0000256" key="2">
    <source>
        <dbReference type="ARBA" id="ARBA00022840"/>
    </source>
</evidence>
<protein>
    <submittedName>
        <fullName evidence="3">Molecular chaperone DnaK</fullName>
    </submittedName>
</protein>
<keyword evidence="1" id="KW-0547">Nucleotide-binding</keyword>
<reference evidence="3 4" key="1">
    <citation type="submission" date="2014-10" db="EMBL/GenBank/DDBJ databases">
        <title>The Complete Genome Sequence for the Shellfish Pathogen Vibrio coralliilyticus RE98 Isolated from a Shellfish Hatchery.</title>
        <authorList>
            <person name="Richards G.P."/>
            <person name="Bono J.L."/>
            <person name="Watson M.A."/>
            <person name="Needleman D.S."/>
        </authorList>
    </citation>
    <scope>NUCLEOTIDE SEQUENCE [LARGE SCALE GENOMIC DNA]</scope>
    <source>
        <strain evidence="3 4">RE98</strain>
    </source>
</reference>
<dbReference type="SUPFAM" id="SSF53067">
    <property type="entry name" value="Actin-like ATPase domain"/>
    <property type="match status" value="2"/>
</dbReference>
<sequence>MASPRFLVGIDLGTTNTVVAYCEITDNLEQSEVSLFNIDQLIGPGEVVRKPLLPSFRYHPAVGQISPSDLTLPWENEPVSGDISNVIVGEWARELGAKVEGRQVSSAKSWLSHQAVDRSSDILPWAGAQDVDKVSPVIASASYLNHIRQAWNYRHPSNKLEDQDVVVTVPASFDETARKLTLEAAELAGLKKIVLLEEPQAVCYDWYARHQQTAADELKELPLILVCDVGGGTTDLSLIEAKYHNDELALDRIGVGEHLMLGGDNLDLALAHLAESRFNQSKKLTAASLTKLIQQTRKAKEDLLSVSAPDEVKITMLGSGSKLLGGTKSIGLSKQEVHQIALDGFFPLSDFSEVPDKRRSAMVEFGLPYVADPAVSKHIAEFLNQHQQVSYSALGQEDTSTPAVPVGLLLNGGVFNSELVTERVTTLLGNWRGAPVTVLDNPHPDWSVALGAVAFGKARRGAQLKIGGGAARSYFLHLQEKNKMGKALCLLAKGTDEGHEIRLSGRRFSLTLGEPVRFNLLTSTHDTLTHNTEIQNGVMVEVDPDIFSPLPPYISTLESEGTDLQANQKERVEVQLACQLTEVGTLKMECVSVEDDNKRWELEFEVRNQQADETEQEQLHPRLTESKELISRLYSGNKKSADAKEIKTLAKDLERKLGKRDDWDFTTLRHLFDAFAQGRKRRRRSEAHEKNWLRLAGFSLRPGFGDATDSWRIEQVWGLYQQGIQFKNHQGWTDWWVFWRRIAGGLIQEQQETLLADIAKYLHPGAMKNPQSAKAAQDMGYESMVRLSASLEHLEVEDKVLLASWFLSKAINHNQFEQAHWWALGRLASRTPLYGSQHSVIPREQAEQWLPKLLEQNWLKEPMIAFAAVMICRKTGDRLFDISDDYREQVLTKLKQSKVPESWVSLVEEVKELSESESKRVFGDALPSGLTLVHN</sequence>
<dbReference type="Pfam" id="PF12531">
    <property type="entry name" value="DUF3731"/>
    <property type="match status" value="1"/>
</dbReference>
<evidence type="ECO:0000313" key="3">
    <source>
        <dbReference type="EMBL" id="AIW18482.1"/>
    </source>
</evidence>
<accession>A0AAN0SA69</accession>